<name>A0A6A6Q3N8_9PEZI</name>
<gene>
    <name evidence="2" type="ORF">BDY17DRAFT_321346</name>
</gene>
<dbReference type="OrthoDB" id="4159838at2759"/>
<protein>
    <submittedName>
        <fullName evidence="2">Uncharacterized protein</fullName>
    </submittedName>
</protein>
<evidence type="ECO:0000313" key="2">
    <source>
        <dbReference type="EMBL" id="KAF2486566.1"/>
    </source>
</evidence>
<keyword evidence="3" id="KW-1185">Reference proteome</keyword>
<dbReference type="GeneID" id="54477610"/>
<dbReference type="RefSeq" id="XP_033593135.1">
    <property type="nucleotide sequence ID" value="XM_033736608.1"/>
</dbReference>
<dbReference type="Proteomes" id="UP000799767">
    <property type="component" value="Unassembled WGS sequence"/>
</dbReference>
<dbReference type="AlphaFoldDB" id="A0A6A6Q3N8"/>
<dbReference type="EMBL" id="MU001632">
    <property type="protein sequence ID" value="KAF2486566.1"/>
    <property type="molecule type" value="Genomic_DNA"/>
</dbReference>
<evidence type="ECO:0000313" key="3">
    <source>
        <dbReference type="Proteomes" id="UP000799767"/>
    </source>
</evidence>
<organism evidence="2 3">
    <name type="scientific">Neohortaea acidophila</name>
    <dbReference type="NCBI Taxonomy" id="245834"/>
    <lineage>
        <taxon>Eukaryota</taxon>
        <taxon>Fungi</taxon>
        <taxon>Dikarya</taxon>
        <taxon>Ascomycota</taxon>
        <taxon>Pezizomycotina</taxon>
        <taxon>Dothideomycetes</taxon>
        <taxon>Dothideomycetidae</taxon>
        <taxon>Mycosphaerellales</taxon>
        <taxon>Teratosphaeriaceae</taxon>
        <taxon>Neohortaea</taxon>
    </lineage>
</organism>
<evidence type="ECO:0000256" key="1">
    <source>
        <dbReference type="SAM" id="MobiDB-lite"/>
    </source>
</evidence>
<sequence length="772" mass="84776">MATDINAHPTQHIAPQLSSACRDADSMTGVKRKRAHGVAATHHQEVPWTAARCNRLLRTITSRISILRKLAKTLPQPQQTIPKALAAQLAESLPSPIIASSYSPDNNDPDWLPQEGKRAPDRTYLHRTKARVVERTIASAPDSSVHSLHTPLVQRFLAQGSEQCVRQLAKTPSHASQPPAHRDAQKRRTLPLLPTNCADKALRALFDAFDALLFTTQGPAPEPRTGTRSLLHTCLSKVPALIAQEQALHPSQDEEIRTNVTSEIYDYLGDFGSGANAGWSGLRHVVRAHAIHLIAGSIGDGILDGDAVDSLVEICKKRHAAKEAQSFLQAWLHCTGECSSTKILHFVHKCSQAGYRAFLFRTLTPALQQGIVKWISLAQNGSLWKEWQELLFTSSNETAMMFLETYTVTSIREASSCASEGGKHRHNGILRTFIIGLTELAWRSREQGSLNGDAKHVHRLAAATSLALERLLDDSEAQREQKACATIIAHPFLMGSIVLQLAGVAADTSMALPDVPALFQLLSGAAYDDSHRHVAGTRPSREAAFICRCAEDFARTDSTSAIDFLRSVVNGLLGRVHDNDCELTASLRHLAAETVMQWTETHDDNASYALAEDFESALNDCKTPSATRAVPAVSGKPVSYRWEEGLCEWVAKTPAARDSGVGLDFESSLGGVDDSGIEMEEEDTREKLVGRASRRLRMEEEEDELALITPAMLRWRAVTLFEPEPESESEPEERDELQTVSKTLRMHAGTLPPSRAVVHFDDEMSDDELGFA</sequence>
<feature type="region of interest" description="Disordered" evidence="1">
    <location>
        <begin position="167"/>
        <end position="189"/>
    </location>
</feature>
<reference evidence="2" key="1">
    <citation type="journal article" date="2020" name="Stud. Mycol.">
        <title>101 Dothideomycetes genomes: a test case for predicting lifestyles and emergence of pathogens.</title>
        <authorList>
            <person name="Haridas S."/>
            <person name="Albert R."/>
            <person name="Binder M."/>
            <person name="Bloem J."/>
            <person name="Labutti K."/>
            <person name="Salamov A."/>
            <person name="Andreopoulos B."/>
            <person name="Baker S."/>
            <person name="Barry K."/>
            <person name="Bills G."/>
            <person name="Bluhm B."/>
            <person name="Cannon C."/>
            <person name="Castanera R."/>
            <person name="Culley D."/>
            <person name="Daum C."/>
            <person name="Ezra D."/>
            <person name="Gonzalez J."/>
            <person name="Henrissat B."/>
            <person name="Kuo A."/>
            <person name="Liang C."/>
            <person name="Lipzen A."/>
            <person name="Lutzoni F."/>
            <person name="Magnuson J."/>
            <person name="Mondo S."/>
            <person name="Nolan M."/>
            <person name="Ohm R."/>
            <person name="Pangilinan J."/>
            <person name="Park H.-J."/>
            <person name="Ramirez L."/>
            <person name="Alfaro M."/>
            <person name="Sun H."/>
            <person name="Tritt A."/>
            <person name="Yoshinaga Y."/>
            <person name="Zwiers L.-H."/>
            <person name="Turgeon B."/>
            <person name="Goodwin S."/>
            <person name="Spatafora J."/>
            <person name="Crous P."/>
            <person name="Grigoriev I."/>
        </authorList>
    </citation>
    <scope>NUCLEOTIDE SEQUENCE</scope>
    <source>
        <strain evidence="2">CBS 113389</strain>
    </source>
</reference>
<proteinExistence type="predicted"/>
<accession>A0A6A6Q3N8</accession>